<name>A0ABV5JFX6_9RHOB</name>
<evidence type="ECO:0000256" key="1">
    <source>
        <dbReference type="ARBA" id="ARBA00004141"/>
    </source>
</evidence>
<keyword evidence="8 12" id="KW-0472">Membrane</keyword>
<dbReference type="Pfam" id="PF01066">
    <property type="entry name" value="CDP-OH_P_transf"/>
    <property type="match status" value="1"/>
</dbReference>
<dbReference type="Proteomes" id="UP001589683">
    <property type="component" value="Unassembled WGS sequence"/>
</dbReference>
<feature type="transmembrane region" description="Helical" evidence="12">
    <location>
        <begin position="16"/>
        <end position="37"/>
    </location>
</feature>
<feature type="transmembrane region" description="Helical" evidence="12">
    <location>
        <begin position="201"/>
        <end position="221"/>
    </location>
</feature>
<reference evidence="14 15" key="1">
    <citation type="submission" date="2024-09" db="EMBL/GenBank/DDBJ databases">
        <authorList>
            <person name="Sun Q."/>
            <person name="Mori K."/>
        </authorList>
    </citation>
    <scope>NUCLEOTIDE SEQUENCE [LARGE SCALE GENOMIC DNA]</scope>
    <source>
        <strain evidence="14 15">CECT 8726</strain>
    </source>
</reference>
<evidence type="ECO:0000256" key="10">
    <source>
        <dbReference type="ARBA" id="ARBA00023264"/>
    </source>
</evidence>
<keyword evidence="3" id="KW-0444">Lipid biosynthesis</keyword>
<evidence type="ECO:0000256" key="5">
    <source>
        <dbReference type="ARBA" id="ARBA00022692"/>
    </source>
</evidence>
<dbReference type="Gene3D" id="1.20.120.1760">
    <property type="match status" value="1"/>
</dbReference>
<comment type="similarity">
    <text evidence="2 11">Belongs to the CDP-alcohol phosphatidyltransferase class-I family.</text>
</comment>
<feature type="transmembrane region" description="Helical" evidence="12">
    <location>
        <begin position="77"/>
        <end position="96"/>
    </location>
</feature>
<evidence type="ECO:0000256" key="9">
    <source>
        <dbReference type="ARBA" id="ARBA00023209"/>
    </source>
</evidence>
<evidence type="ECO:0000256" key="2">
    <source>
        <dbReference type="ARBA" id="ARBA00010441"/>
    </source>
</evidence>
<dbReference type="RefSeq" id="WP_213888015.1">
    <property type="nucleotide sequence ID" value="NZ_JAGFNU010000002.1"/>
</dbReference>
<evidence type="ECO:0000256" key="8">
    <source>
        <dbReference type="ARBA" id="ARBA00023136"/>
    </source>
</evidence>
<keyword evidence="9" id="KW-0594">Phospholipid biosynthesis</keyword>
<evidence type="ECO:0000256" key="7">
    <source>
        <dbReference type="ARBA" id="ARBA00023098"/>
    </source>
</evidence>
<comment type="caution">
    <text evidence="14">The sequence shown here is derived from an EMBL/GenBank/DDBJ whole genome shotgun (WGS) entry which is preliminary data.</text>
</comment>
<feature type="transmembrane region" description="Helical" evidence="12">
    <location>
        <begin position="102"/>
        <end position="119"/>
    </location>
</feature>
<dbReference type="PROSITE" id="PS00379">
    <property type="entry name" value="CDP_ALCOHOL_P_TRANSF"/>
    <property type="match status" value="1"/>
</dbReference>
<feature type="transmembrane region" description="Helical" evidence="12">
    <location>
        <begin position="170"/>
        <end position="189"/>
    </location>
</feature>
<dbReference type="InterPro" id="IPR043130">
    <property type="entry name" value="CDP-OH_PTrfase_TM_dom"/>
</dbReference>
<evidence type="ECO:0000256" key="6">
    <source>
        <dbReference type="ARBA" id="ARBA00022989"/>
    </source>
</evidence>
<evidence type="ECO:0000256" key="12">
    <source>
        <dbReference type="SAM" id="Phobius"/>
    </source>
</evidence>
<proteinExistence type="inferred from homology"/>
<dbReference type="Pfam" id="PF08009">
    <property type="entry name" value="CDP-OH_P_tran_2"/>
    <property type="match status" value="1"/>
</dbReference>
<evidence type="ECO:0000313" key="15">
    <source>
        <dbReference type="Proteomes" id="UP001589683"/>
    </source>
</evidence>
<feature type="domain" description="CDP-alcohol phosphatidyltransferase C-terminal" evidence="13">
    <location>
        <begin position="203"/>
        <end position="238"/>
    </location>
</feature>
<evidence type="ECO:0000256" key="3">
    <source>
        <dbReference type="ARBA" id="ARBA00022516"/>
    </source>
</evidence>
<feature type="transmembrane region" description="Helical" evidence="12">
    <location>
        <begin position="140"/>
        <end position="164"/>
    </location>
</feature>
<comment type="subcellular location">
    <subcellularLocation>
        <location evidence="1">Membrane</location>
        <topology evidence="1">Multi-pass membrane protein</topology>
    </subcellularLocation>
</comment>
<evidence type="ECO:0000313" key="14">
    <source>
        <dbReference type="EMBL" id="MFB9232345.1"/>
    </source>
</evidence>
<keyword evidence="5 12" id="KW-0812">Transmembrane</keyword>
<keyword evidence="6 12" id="KW-1133">Transmembrane helix</keyword>
<feature type="transmembrane region" description="Helical" evidence="12">
    <location>
        <begin position="227"/>
        <end position="244"/>
    </location>
</feature>
<gene>
    <name evidence="14" type="ORF">ACFFUT_11175</name>
</gene>
<dbReference type="PANTHER" id="PTHR14269:SF61">
    <property type="entry name" value="CDP-DIACYLGLYCEROL--SERINE O-PHOSPHATIDYLTRANSFERASE"/>
    <property type="match status" value="1"/>
</dbReference>
<dbReference type="PANTHER" id="PTHR14269">
    <property type="entry name" value="CDP-DIACYLGLYCEROL--GLYCEROL-3-PHOSPHATE 3-PHOSPHATIDYLTRANSFERASE-RELATED"/>
    <property type="match status" value="1"/>
</dbReference>
<evidence type="ECO:0000259" key="13">
    <source>
        <dbReference type="Pfam" id="PF08009"/>
    </source>
</evidence>
<organism evidence="14 15">
    <name type="scientific">Pseudohalocynthiibacter aestuariivivens</name>
    <dbReference type="NCBI Taxonomy" id="1591409"/>
    <lineage>
        <taxon>Bacteria</taxon>
        <taxon>Pseudomonadati</taxon>
        <taxon>Pseudomonadota</taxon>
        <taxon>Alphaproteobacteria</taxon>
        <taxon>Rhodobacterales</taxon>
        <taxon>Paracoccaceae</taxon>
        <taxon>Pseudohalocynthiibacter</taxon>
    </lineage>
</organism>
<keyword evidence="15" id="KW-1185">Reference proteome</keyword>
<accession>A0ABV5JFX6</accession>
<protein>
    <submittedName>
        <fullName evidence="14">CDP-alcohol phosphatidyltransferase family protein</fullName>
    </submittedName>
</protein>
<feature type="transmembrane region" description="Helical" evidence="12">
    <location>
        <begin position="43"/>
        <end position="65"/>
    </location>
</feature>
<dbReference type="InterPro" id="IPR050324">
    <property type="entry name" value="CDP-alcohol_PTase-I"/>
</dbReference>
<evidence type="ECO:0000256" key="11">
    <source>
        <dbReference type="RuleBase" id="RU003750"/>
    </source>
</evidence>
<dbReference type="EMBL" id="JBHMEA010000039">
    <property type="protein sequence ID" value="MFB9232345.1"/>
    <property type="molecule type" value="Genomic_DNA"/>
</dbReference>
<dbReference type="InterPro" id="IPR048254">
    <property type="entry name" value="CDP_ALCOHOL_P_TRANSF_CS"/>
</dbReference>
<keyword evidence="4 11" id="KW-0808">Transferase</keyword>
<keyword evidence="7" id="KW-0443">Lipid metabolism</keyword>
<dbReference type="InterPro" id="IPR012616">
    <property type="entry name" value="CDP-OH_P_trans_C"/>
</dbReference>
<keyword evidence="10" id="KW-1208">Phospholipid metabolism</keyword>
<evidence type="ECO:0000256" key="4">
    <source>
        <dbReference type="ARBA" id="ARBA00022679"/>
    </source>
</evidence>
<sequence>MSASGPKNKRTPFRKFIPNLVTIFAMCAGLTAIRVGLDGHYKTALYLIVLAMFLDAADGKIARYLKSESQFGAELDTLADFLNFGVVPAILLYRVFFAGTEYASIGWLAVLLLCVCCALRLARFNVALDDNAASVAKDKYFVGVPAPALACLALMPLFLLFQGWSTIGEHAYLLVGYTIFTGYLAISTLPTFSLKHLAINVNWQVPVMIFAVILIVSLTVYPWRTLAIANMLYLFSLPVSFWMNRNSTKR</sequence>
<dbReference type="InterPro" id="IPR000462">
    <property type="entry name" value="CDP-OH_P_trans"/>
</dbReference>